<keyword evidence="2" id="KW-1185">Reference proteome</keyword>
<dbReference type="AlphaFoldDB" id="A0A919ULB4"/>
<evidence type="ECO:0000313" key="2">
    <source>
        <dbReference type="Proteomes" id="UP000652354"/>
    </source>
</evidence>
<evidence type="ECO:0008006" key="3">
    <source>
        <dbReference type="Google" id="ProtNLM"/>
    </source>
</evidence>
<name>A0A919ULB4_9MICO</name>
<organism evidence="1 2">
    <name type="scientific">Demequina activiva</name>
    <dbReference type="NCBI Taxonomy" id="1582364"/>
    <lineage>
        <taxon>Bacteria</taxon>
        <taxon>Bacillati</taxon>
        <taxon>Actinomycetota</taxon>
        <taxon>Actinomycetes</taxon>
        <taxon>Micrococcales</taxon>
        <taxon>Demequinaceae</taxon>
        <taxon>Demequina</taxon>
    </lineage>
</organism>
<comment type="caution">
    <text evidence="1">The sequence shown here is derived from an EMBL/GenBank/DDBJ whole genome shotgun (WGS) entry which is preliminary data.</text>
</comment>
<dbReference type="EMBL" id="BONR01000002">
    <property type="protein sequence ID" value="GIG54553.1"/>
    <property type="molecule type" value="Genomic_DNA"/>
</dbReference>
<dbReference type="PIRSF" id="PIRSF033199">
    <property type="entry name" value="UCP033199"/>
    <property type="match status" value="1"/>
</dbReference>
<dbReference type="Pfam" id="PF09966">
    <property type="entry name" value="DUF2200"/>
    <property type="match status" value="1"/>
</dbReference>
<gene>
    <name evidence="1" type="ORF">Dac01nite_13050</name>
</gene>
<reference evidence="1" key="1">
    <citation type="submission" date="2021-01" db="EMBL/GenBank/DDBJ databases">
        <title>Whole genome shotgun sequence of Demequina activiva NBRC 110675.</title>
        <authorList>
            <person name="Komaki H."/>
            <person name="Tamura T."/>
        </authorList>
    </citation>
    <scope>NUCLEOTIDE SEQUENCE</scope>
    <source>
        <strain evidence="1">NBRC 110675</strain>
    </source>
</reference>
<dbReference type="Proteomes" id="UP000652354">
    <property type="component" value="Unassembled WGS sequence"/>
</dbReference>
<protein>
    <recommendedName>
        <fullName evidence="3">DUF2200 domain-containing protein</fullName>
    </recommendedName>
</protein>
<dbReference type="InterPro" id="IPR014580">
    <property type="entry name" value="UCP033199"/>
</dbReference>
<proteinExistence type="predicted"/>
<evidence type="ECO:0000313" key="1">
    <source>
        <dbReference type="EMBL" id="GIG54553.1"/>
    </source>
</evidence>
<accession>A0A919ULB4</accession>
<dbReference type="InterPro" id="IPR023204">
    <property type="entry name" value="SP1917_dom_sf"/>
</dbReference>
<sequence length="126" mass="14158">MQNREDGTMAGHRIFGVSFASIYPLYVTKVERKGHSVEELHQVLTWLTGYDDEGLQETVADGRTLEEFFAQAPSLNPHAGLITGVICGVRVEEIEDPLMQRIRWMDKLVDEVARGKKMQSILRGAA</sequence>
<dbReference type="Gene3D" id="1.10.8.290">
    <property type="entry name" value="uncharacterized protein sp1917 domain"/>
    <property type="match status" value="1"/>
</dbReference>